<dbReference type="AlphaFoldDB" id="A0A843ACV6"/>
<evidence type="ECO:0000313" key="1">
    <source>
        <dbReference type="EMBL" id="MBF4468822.1"/>
    </source>
</evidence>
<comment type="caution">
    <text evidence="1">The sequence shown here is derived from an EMBL/GenBank/DDBJ whole genome shotgun (WGS) entry which is preliminary data.</text>
</comment>
<sequence length="57" mass="6820">MSSVIFDGKFIRLNKIKNRRYAEFKTPRIRTVNTVEDIDLLISELESYKKDIIENEE</sequence>
<organism evidence="1 2">
    <name type="scientific">Methanobrevibacter arboriphilus</name>
    <dbReference type="NCBI Taxonomy" id="39441"/>
    <lineage>
        <taxon>Archaea</taxon>
        <taxon>Methanobacteriati</taxon>
        <taxon>Methanobacteriota</taxon>
        <taxon>Methanomada group</taxon>
        <taxon>Methanobacteria</taxon>
        <taxon>Methanobacteriales</taxon>
        <taxon>Methanobacteriaceae</taxon>
        <taxon>Methanobrevibacter</taxon>
    </lineage>
</organism>
<proteinExistence type="predicted"/>
<evidence type="ECO:0000313" key="2">
    <source>
        <dbReference type="Proteomes" id="UP000658733"/>
    </source>
</evidence>
<gene>
    <name evidence="1" type="ORF">ISP01_05390</name>
</gene>
<name>A0A843ACV6_METAZ</name>
<protein>
    <submittedName>
        <fullName evidence="1">Uncharacterized protein</fullName>
    </submittedName>
</protein>
<reference evidence="1" key="1">
    <citation type="submission" date="2020-10" db="EMBL/GenBank/DDBJ databases">
        <title>Dehalococcoides mccartyi of a TCE/Cr reducing biochatode.</title>
        <authorList>
            <person name="Matturro B."/>
        </authorList>
    </citation>
    <scope>NUCLEOTIDE SEQUENCE</scope>
    <source>
        <strain evidence="1">Bin4</strain>
    </source>
</reference>
<dbReference type="RefSeq" id="WP_278522879.1">
    <property type="nucleotide sequence ID" value="NZ_JADIIN010000043.1"/>
</dbReference>
<dbReference type="EMBL" id="JADIIN010000043">
    <property type="protein sequence ID" value="MBF4468822.1"/>
    <property type="molecule type" value="Genomic_DNA"/>
</dbReference>
<dbReference type="Proteomes" id="UP000658733">
    <property type="component" value="Unassembled WGS sequence"/>
</dbReference>
<accession>A0A843ACV6</accession>